<sequence>MSSFLQSLSPWLSALCIRVCTYSPSLPPHNLDPHPGQFVQLLDLSGLANDASPLSRVLACDPASSIELFLTPSAAASLRSQLCPGGGGGAVELAAGRGGLVKLVGYRVTTLVMAAGRRFRPLVNGDPAPPGGGPALYDGVPRRVLPP</sequence>
<evidence type="ECO:0000256" key="1">
    <source>
        <dbReference type="SAM" id="SignalP"/>
    </source>
</evidence>
<accession>A0ABQ6MGP2</accession>
<feature type="chain" id="PRO_5046024551" evidence="1">
    <location>
        <begin position="17"/>
        <end position="147"/>
    </location>
</feature>
<organism evidence="2 3">
    <name type="scientific">Tetraparma gracilis</name>
    <dbReference type="NCBI Taxonomy" id="2962635"/>
    <lineage>
        <taxon>Eukaryota</taxon>
        <taxon>Sar</taxon>
        <taxon>Stramenopiles</taxon>
        <taxon>Ochrophyta</taxon>
        <taxon>Bolidophyceae</taxon>
        <taxon>Parmales</taxon>
        <taxon>Triparmaceae</taxon>
        <taxon>Tetraparma</taxon>
    </lineage>
</organism>
<name>A0ABQ6MGP2_9STRA</name>
<gene>
    <name evidence="2" type="ORF">TeGR_g11224</name>
</gene>
<feature type="signal peptide" evidence="1">
    <location>
        <begin position="1"/>
        <end position="16"/>
    </location>
</feature>
<evidence type="ECO:0000313" key="3">
    <source>
        <dbReference type="Proteomes" id="UP001165060"/>
    </source>
</evidence>
<dbReference type="EMBL" id="BRYB01002825">
    <property type="protein sequence ID" value="GMI26028.1"/>
    <property type="molecule type" value="Genomic_DNA"/>
</dbReference>
<keyword evidence="1" id="KW-0732">Signal</keyword>
<proteinExistence type="predicted"/>
<dbReference type="Proteomes" id="UP001165060">
    <property type="component" value="Unassembled WGS sequence"/>
</dbReference>
<reference evidence="2 3" key="1">
    <citation type="journal article" date="2023" name="Commun. Biol.">
        <title>Genome analysis of Parmales, the sister group of diatoms, reveals the evolutionary specialization of diatoms from phago-mixotrophs to photoautotrophs.</title>
        <authorList>
            <person name="Ban H."/>
            <person name="Sato S."/>
            <person name="Yoshikawa S."/>
            <person name="Yamada K."/>
            <person name="Nakamura Y."/>
            <person name="Ichinomiya M."/>
            <person name="Sato N."/>
            <person name="Blanc-Mathieu R."/>
            <person name="Endo H."/>
            <person name="Kuwata A."/>
            <person name="Ogata H."/>
        </authorList>
    </citation>
    <scope>NUCLEOTIDE SEQUENCE [LARGE SCALE GENOMIC DNA]</scope>
</reference>
<protein>
    <submittedName>
        <fullName evidence="2">Uncharacterized protein</fullName>
    </submittedName>
</protein>
<evidence type="ECO:0000313" key="2">
    <source>
        <dbReference type="EMBL" id="GMI26028.1"/>
    </source>
</evidence>
<keyword evidence="3" id="KW-1185">Reference proteome</keyword>
<comment type="caution">
    <text evidence="2">The sequence shown here is derived from an EMBL/GenBank/DDBJ whole genome shotgun (WGS) entry which is preliminary data.</text>
</comment>
<feature type="non-terminal residue" evidence="2">
    <location>
        <position position="147"/>
    </location>
</feature>